<protein>
    <submittedName>
        <fullName evidence="2">Uncharacterized protein</fullName>
    </submittedName>
</protein>
<reference evidence="2 3" key="1">
    <citation type="submission" date="2019-08" db="EMBL/GenBank/DDBJ databases">
        <title>Whole genome of Aphis craccivora.</title>
        <authorList>
            <person name="Voronova N.V."/>
            <person name="Shulinski R.S."/>
            <person name="Bandarenka Y.V."/>
            <person name="Zhorov D.G."/>
            <person name="Warner D."/>
        </authorList>
    </citation>
    <scope>NUCLEOTIDE SEQUENCE [LARGE SCALE GENOMIC DNA]</scope>
    <source>
        <strain evidence="2">180601</strain>
        <tissue evidence="2">Whole Body</tissue>
    </source>
</reference>
<keyword evidence="3" id="KW-1185">Reference proteome</keyword>
<evidence type="ECO:0000313" key="3">
    <source>
        <dbReference type="Proteomes" id="UP000478052"/>
    </source>
</evidence>
<comment type="caution">
    <text evidence="2">The sequence shown here is derived from an EMBL/GenBank/DDBJ whole genome shotgun (WGS) entry which is preliminary data.</text>
</comment>
<evidence type="ECO:0000256" key="1">
    <source>
        <dbReference type="SAM" id="MobiDB-lite"/>
    </source>
</evidence>
<sequence>TTDFASENNLSVKKIFSLRATVRVNVPRAKRVERDRYFSPRTASASILTTTAAVSYTSALVTLTPPSLPTAPTKVVGERDGAVTGVGVAGARQRRRTARDTHGGGAPRIDPAGTRTRRLQIQPTATTTGGAQRRRRRPRRRVPTSERLPASAQQVSSVLLCPLNRTQRPLLGADRGCALFFFHFHLPLFLSSFCPRPPPPSPARRHDREEVETVRPFRDVTQSPAWAYYYSHGRLRRRRWQRKRWRRRHRRLWTTQVKGCAVMVAEFCGGSYGGGGLGG</sequence>
<dbReference type="AlphaFoldDB" id="A0A6G0VT33"/>
<organism evidence="2 3">
    <name type="scientific">Aphis craccivora</name>
    <name type="common">Cowpea aphid</name>
    <dbReference type="NCBI Taxonomy" id="307492"/>
    <lineage>
        <taxon>Eukaryota</taxon>
        <taxon>Metazoa</taxon>
        <taxon>Ecdysozoa</taxon>
        <taxon>Arthropoda</taxon>
        <taxon>Hexapoda</taxon>
        <taxon>Insecta</taxon>
        <taxon>Pterygota</taxon>
        <taxon>Neoptera</taxon>
        <taxon>Paraneoptera</taxon>
        <taxon>Hemiptera</taxon>
        <taxon>Sternorrhyncha</taxon>
        <taxon>Aphidomorpha</taxon>
        <taxon>Aphidoidea</taxon>
        <taxon>Aphididae</taxon>
        <taxon>Aphidini</taxon>
        <taxon>Aphis</taxon>
        <taxon>Aphis</taxon>
    </lineage>
</organism>
<feature type="non-terminal residue" evidence="2">
    <location>
        <position position="1"/>
    </location>
</feature>
<evidence type="ECO:0000313" key="2">
    <source>
        <dbReference type="EMBL" id="KAF0708672.1"/>
    </source>
</evidence>
<accession>A0A6G0VT33</accession>
<dbReference type="Proteomes" id="UP000478052">
    <property type="component" value="Unassembled WGS sequence"/>
</dbReference>
<name>A0A6G0VT33_APHCR</name>
<feature type="non-terminal residue" evidence="2">
    <location>
        <position position="279"/>
    </location>
</feature>
<feature type="compositionally biased region" description="Basic residues" evidence="1">
    <location>
        <begin position="132"/>
        <end position="142"/>
    </location>
</feature>
<feature type="compositionally biased region" description="Low complexity" evidence="1">
    <location>
        <begin position="122"/>
        <end position="131"/>
    </location>
</feature>
<gene>
    <name evidence="2" type="ORF">FWK35_00036964</name>
</gene>
<feature type="region of interest" description="Disordered" evidence="1">
    <location>
        <begin position="88"/>
        <end position="150"/>
    </location>
</feature>
<dbReference type="EMBL" id="VUJU01012112">
    <property type="protein sequence ID" value="KAF0708672.1"/>
    <property type="molecule type" value="Genomic_DNA"/>
</dbReference>
<proteinExistence type="predicted"/>